<name>A0A6I1WZR9_9PSED</name>
<gene>
    <name evidence="1" type="ORF">GHO28_26290</name>
</gene>
<dbReference type="EMBL" id="WIVV01000232">
    <property type="protein sequence ID" value="MQU45983.1"/>
    <property type="molecule type" value="Genomic_DNA"/>
</dbReference>
<organism evidence="1 2">
    <name type="scientific">Pseudomonas helleri</name>
    <dbReference type="NCBI Taxonomy" id="1608996"/>
    <lineage>
        <taxon>Bacteria</taxon>
        <taxon>Pseudomonadati</taxon>
        <taxon>Pseudomonadota</taxon>
        <taxon>Gammaproteobacteria</taxon>
        <taxon>Pseudomonadales</taxon>
        <taxon>Pseudomonadaceae</taxon>
        <taxon>Pseudomonas</taxon>
    </lineage>
</organism>
<protein>
    <submittedName>
        <fullName evidence="1">Uncharacterized protein</fullName>
    </submittedName>
</protein>
<dbReference type="AlphaFoldDB" id="A0A6I1WZR9"/>
<dbReference type="RefSeq" id="WP_153357636.1">
    <property type="nucleotide sequence ID" value="NZ_WIVV01000232.1"/>
</dbReference>
<sequence length="152" mass="17135">MLGKLWAISKKTVWIILLFCSIAIAGSVGKQLAKAWMTKSDTEKLTNVISESVKTINSQSPKQLDPITRIDRTEAVDGYKVRAYYTLINYQMYAQGFKLAKLKEVTVKKLCTNKAQYSNLQLGLVWEYVYKQENGAEVGRFKIGKADCLGNN</sequence>
<comment type="caution">
    <text evidence="1">The sequence shown here is derived from an EMBL/GenBank/DDBJ whole genome shotgun (WGS) entry which is preliminary data.</text>
</comment>
<reference evidence="1 2" key="1">
    <citation type="submission" date="2019-10" db="EMBL/GenBank/DDBJ databases">
        <title>Evaluation of single-gene subtyping targets for Pseudomonas.</title>
        <authorList>
            <person name="Reichler S.J."/>
            <person name="Orsi R.H."/>
            <person name="Wiedmann M."/>
            <person name="Martin N.H."/>
            <person name="Murphy S.I."/>
        </authorList>
    </citation>
    <scope>NUCLEOTIDE SEQUENCE [LARGE SCALE GENOMIC DNA]</scope>
    <source>
        <strain evidence="1 2">FSL R10-1876</strain>
    </source>
</reference>
<dbReference type="Proteomes" id="UP000466863">
    <property type="component" value="Unassembled WGS sequence"/>
</dbReference>
<accession>A0A6I1WZR9</accession>
<evidence type="ECO:0000313" key="1">
    <source>
        <dbReference type="EMBL" id="MQU45983.1"/>
    </source>
</evidence>
<evidence type="ECO:0000313" key="2">
    <source>
        <dbReference type="Proteomes" id="UP000466863"/>
    </source>
</evidence>
<proteinExistence type="predicted"/>